<reference evidence="1" key="1">
    <citation type="submission" date="2022-07" db="EMBL/GenBank/DDBJ databases">
        <title>Genome Sequence of Physisporinus lineatus.</title>
        <authorList>
            <person name="Buettner E."/>
        </authorList>
    </citation>
    <scope>NUCLEOTIDE SEQUENCE</scope>
    <source>
        <strain evidence="1">VT162</strain>
    </source>
</reference>
<dbReference type="InterPro" id="IPR009003">
    <property type="entry name" value="Peptidase_S1_PA"/>
</dbReference>
<dbReference type="Proteomes" id="UP001212997">
    <property type="component" value="Unassembled WGS sequence"/>
</dbReference>
<dbReference type="SUPFAM" id="SSF50494">
    <property type="entry name" value="Trypsin-like serine proteases"/>
    <property type="match status" value="1"/>
</dbReference>
<organism evidence="1 2">
    <name type="scientific">Meripilus lineatus</name>
    <dbReference type="NCBI Taxonomy" id="2056292"/>
    <lineage>
        <taxon>Eukaryota</taxon>
        <taxon>Fungi</taxon>
        <taxon>Dikarya</taxon>
        <taxon>Basidiomycota</taxon>
        <taxon>Agaricomycotina</taxon>
        <taxon>Agaricomycetes</taxon>
        <taxon>Polyporales</taxon>
        <taxon>Meripilaceae</taxon>
        <taxon>Meripilus</taxon>
    </lineage>
</organism>
<gene>
    <name evidence="1" type="ORF">NLI96_g10056</name>
</gene>
<comment type="caution">
    <text evidence="1">The sequence shown here is derived from an EMBL/GenBank/DDBJ whole genome shotgun (WGS) entry which is preliminary data.</text>
</comment>
<accession>A0AAD5UUC6</accession>
<keyword evidence="2" id="KW-1185">Reference proteome</keyword>
<sequence>MTFGPPDFEFRDPDFIFDDDHLIPNTSSPPYIMSKRQAHSYYAGLPSRPKLVYRSGAVPWKRPMGPEAYTVRKELKPVFDHKIVAVWKVAGPKIIACLDEARVLWTSVDVVRFAIVNERESTGPVILWIGVTPASLSGEDAHAVALSCLDVLKTYNITDVDVEFRESVYRRSAGPSLLGADSILSRIAPFRVPVSPLVGLSIAAGVTPHTEGTGGIYFSEGGDSDKVFLLTARHVVLPPNGGANINYSGPGTNGPRQMILLLGPKAFDTFIKSMKAEIARDTFMAEHYRGQLKRLEEEPCDEDDMVEKRIKEIQRSLNSTTERIEELKTFHDEVKKDWTRIGQSRVLTEDYAIIELDRAKLGDAFKGNAISIETKLRPGELSMKMDPGDWRDKSRTRTFEYPFGGLLGLQGFISEDEMHNPSALDEEGVPSLMVIKRGNATGVTVGRATGVFSYIREYGINGTHQTSMEWAILPYDEKSEEFSAPGDSGAVIVDGRGRIGGLLTGGTSSNKTESSGIDITYATPFFWLWPRIQANGFPNANIIPSGHN</sequence>
<name>A0AAD5UUC6_9APHY</name>
<evidence type="ECO:0000313" key="1">
    <source>
        <dbReference type="EMBL" id="KAJ3478020.1"/>
    </source>
</evidence>
<dbReference type="AlphaFoldDB" id="A0AAD5UUC6"/>
<protein>
    <submittedName>
        <fullName evidence="1">Uncharacterized protein</fullName>
    </submittedName>
</protein>
<dbReference type="EMBL" id="JANAWD010000544">
    <property type="protein sequence ID" value="KAJ3478020.1"/>
    <property type="molecule type" value="Genomic_DNA"/>
</dbReference>
<proteinExistence type="predicted"/>
<evidence type="ECO:0000313" key="2">
    <source>
        <dbReference type="Proteomes" id="UP001212997"/>
    </source>
</evidence>